<keyword evidence="13" id="KW-0157">Chromophore</keyword>
<dbReference type="CDD" id="cd00130">
    <property type="entry name" value="PAS"/>
    <property type="match status" value="1"/>
</dbReference>
<keyword evidence="6" id="KW-0285">Flavoprotein</keyword>
<evidence type="ECO:0000256" key="14">
    <source>
        <dbReference type="ARBA" id="ARBA00023026"/>
    </source>
</evidence>
<dbReference type="PANTHER" id="PTHR41523:SF8">
    <property type="entry name" value="ETHYLENE RESPONSE SENSOR PROTEIN"/>
    <property type="match status" value="1"/>
</dbReference>
<organism evidence="19">
    <name type="scientific">Caulobacter sp. (strain K31)</name>
    <dbReference type="NCBI Taxonomy" id="366602"/>
    <lineage>
        <taxon>Bacteria</taxon>
        <taxon>Pseudomonadati</taxon>
        <taxon>Pseudomonadota</taxon>
        <taxon>Alphaproteobacteria</taxon>
        <taxon>Caulobacterales</taxon>
        <taxon>Caulobacteraceae</taxon>
        <taxon>Caulobacter</taxon>
    </lineage>
</organism>
<dbReference type="PROSITE" id="PS50110">
    <property type="entry name" value="RESPONSE_REGULATORY"/>
    <property type="match status" value="1"/>
</dbReference>
<evidence type="ECO:0000256" key="4">
    <source>
        <dbReference type="ARBA" id="ARBA00022553"/>
    </source>
</evidence>
<dbReference type="SMART" id="SM00086">
    <property type="entry name" value="PAC"/>
    <property type="match status" value="1"/>
</dbReference>
<dbReference type="Pfam" id="PF01590">
    <property type="entry name" value="GAF"/>
    <property type="match status" value="1"/>
</dbReference>
<dbReference type="GO" id="GO:0000160">
    <property type="term" value="P:phosphorelay signal transduction system"/>
    <property type="evidence" value="ECO:0007669"/>
    <property type="project" value="InterPro"/>
</dbReference>
<dbReference type="GO" id="GO:0004673">
    <property type="term" value="F:protein histidine kinase activity"/>
    <property type="evidence" value="ECO:0007669"/>
    <property type="project" value="UniProtKB-EC"/>
</dbReference>
<evidence type="ECO:0000259" key="17">
    <source>
        <dbReference type="PROSITE" id="PS50110"/>
    </source>
</evidence>
<dbReference type="Gene3D" id="3.30.565.10">
    <property type="entry name" value="Histidine kinase-like ATPase, C-terminal domain"/>
    <property type="match status" value="1"/>
</dbReference>
<dbReference type="NCBIfam" id="TIGR00229">
    <property type="entry name" value="sensory_box"/>
    <property type="match status" value="1"/>
</dbReference>
<dbReference type="SUPFAM" id="SSF55785">
    <property type="entry name" value="PYP-like sensor domain (PAS domain)"/>
    <property type="match status" value="1"/>
</dbReference>
<evidence type="ECO:0000256" key="13">
    <source>
        <dbReference type="ARBA" id="ARBA00022991"/>
    </source>
</evidence>
<dbReference type="KEGG" id="cak:Caul_0079"/>
<keyword evidence="3" id="KW-0600">Photoreceptor protein</keyword>
<dbReference type="InterPro" id="IPR011006">
    <property type="entry name" value="CheY-like_superfamily"/>
</dbReference>
<feature type="modified residue" description="4-aspartylphosphate" evidence="16">
    <location>
        <position position="577"/>
    </location>
</feature>
<dbReference type="Gene3D" id="2.10.70.100">
    <property type="match status" value="1"/>
</dbReference>
<dbReference type="SMART" id="SM00448">
    <property type="entry name" value="REC"/>
    <property type="match status" value="1"/>
</dbReference>
<evidence type="ECO:0000256" key="1">
    <source>
        <dbReference type="ARBA" id="ARBA00000085"/>
    </source>
</evidence>
<dbReference type="Pfam" id="PF07536">
    <property type="entry name" value="HWE_HK"/>
    <property type="match status" value="1"/>
</dbReference>
<dbReference type="InterPro" id="IPR013655">
    <property type="entry name" value="PAS_fold_3"/>
</dbReference>
<dbReference type="STRING" id="366602.Caul_0079"/>
<dbReference type="HOGENOM" id="CLU_000445_114_57_5"/>
<comment type="catalytic activity">
    <reaction evidence="1">
        <text>ATP + protein L-histidine = ADP + protein N-phospho-L-histidine.</text>
        <dbReference type="EC" id="2.7.13.3"/>
    </reaction>
</comment>
<evidence type="ECO:0000313" key="19">
    <source>
        <dbReference type="EMBL" id="ABZ69217.1"/>
    </source>
</evidence>
<dbReference type="OrthoDB" id="9760752at2"/>
<dbReference type="InterPro" id="IPR011102">
    <property type="entry name" value="Sig_transdc_His_kinase_HWE"/>
</dbReference>
<dbReference type="InterPro" id="IPR000700">
    <property type="entry name" value="PAS-assoc_C"/>
</dbReference>
<dbReference type="InterPro" id="IPR036890">
    <property type="entry name" value="HATPase_C_sf"/>
</dbReference>
<dbReference type="InterPro" id="IPR003018">
    <property type="entry name" value="GAF"/>
</dbReference>
<dbReference type="eggNOG" id="COG0784">
    <property type="taxonomic scope" value="Bacteria"/>
</dbReference>
<evidence type="ECO:0000256" key="2">
    <source>
        <dbReference type="ARBA" id="ARBA00012438"/>
    </source>
</evidence>
<dbReference type="EC" id="2.7.13.3" evidence="2"/>
<name>B0T248_CAUSK</name>
<feature type="domain" description="PAC" evidence="18">
    <location>
        <begin position="252"/>
        <end position="305"/>
    </location>
</feature>
<dbReference type="GO" id="GO:0009881">
    <property type="term" value="F:photoreceptor activity"/>
    <property type="evidence" value="ECO:0007669"/>
    <property type="project" value="UniProtKB-KW"/>
</dbReference>
<dbReference type="EMBL" id="CP000927">
    <property type="protein sequence ID" value="ABZ69217.1"/>
    <property type="molecule type" value="Genomic_DNA"/>
</dbReference>
<dbReference type="SMART" id="SM00065">
    <property type="entry name" value="GAF"/>
    <property type="match status" value="1"/>
</dbReference>
<evidence type="ECO:0000256" key="6">
    <source>
        <dbReference type="ARBA" id="ARBA00022630"/>
    </source>
</evidence>
<proteinExistence type="predicted"/>
<dbReference type="eggNOG" id="COG3920">
    <property type="taxonomic scope" value="Bacteria"/>
</dbReference>
<dbReference type="SMART" id="SM00911">
    <property type="entry name" value="HWE_HK"/>
    <property type="match status" value="1"/>
</dbReference>
<dbReference type="InterPro" id="IPR029016">
    <property type="entry name" value="GAF-like_dom_sf"/>
</dbReference>
<keyword evidence="8" id="KW-0808">Transferase</keyword>
<evidence type="ECO:0000256" key="3">
    <source>
        <dbReference type="ARBA" id="ARBA00022543"/>
    </source>
</evidence>
<dbReference type="Gene3D" id="3.30.450.20">
    <property type="entry name" value="PAS domain"/>
    <property type="match status" value="1"/>
</dbReference>
<keyword evidence="14" id="KW-0843">Virulence</keyword>
<keyword evidence="5" id="KW-0716">Sensory transduction</keyword>
<dbReference type="SUPFAM" id="SSF52172">
    <property type="entry name" value="CheY-like"/>
    <property type="match status" value="1"/>
</dbReference>
<reference evidence="19" key="1">
    <citation type="submission" date="2008-01" db="EMBL/GenBank/DDBJ databases">
        <title>Complete sequence of chromosome of Caulobacter sp. K31.</title>
        <authorList>
            <consortium name="US DOE Joint Genome Institute"/>
            <person name="Copeland A."/>
            <person name="Lucas S."/>
            <person name="Lapidus A."/>
            <person name="Barry K."/>
            <person name="Glavina del Rio T."/>
            <person name="Dalin E."/>
            <person name="Tice H."/>
            <person name="Pitluck S."/>
            <person name="Bruce D."/>
            <person name="Goodwin L."/>
            <person name="Thompson L.S."/>
            <person name="Brettin T."/>
            <person name="Detter J.C."/>
            <person name="Han C."/>
            <person name="Schmutz J."/>
            <person name="Larimer F."/>
            <person name="Land M."/>
            <person name="Hauser L."/>
            <person name="Kyrpides N."/>
            <person name="Kim E."/>
            <person name="Stephens C."/>
            <person name="Richardson P."/>
        </authorList>
    </citation>
    <scope>NUCLEOTIDE SEQUENCE [LARGE SCALE GENOMIC DNA]</scope>
    <source>
        <strain evidence="19">K31</strain>
    </source>
</reference>
<protein>
    <recommendedName>
        <fullName evidence="2">histidine kinase</fullName>
        <ecNumber evidence="2">2.7.13.3</ecNumber>
    </recommendedName>
</protein>
<keyword evidence="11 19" id="KW-0418">Kinase</keyword>
<dbReference type="InterPro" id="IPR035965">
    <property type="entry name" value="PAS-like_dom_sf"/>
</dbReference>
<evidence type="ECO:0000256" key="16">
    <source>
        <dbReference type="PROSITE-ProRule" id="PRU00169"/>
    </source>
</evidence>
<evidence type="ECO:0000256" key="8">
    <source>
        <dbReference type="ARBA" id="ARBA00022679"/>
    </source>
</evidence>
<dbReference type="GO" id="GO:0005524">
    <property type="term" value="F:ATP binding"/>
    <property type="evidence" value="ECO:0007669"/>
    <property type="project" value="UniProtKB-KW"/>
</dbReference>
<gene>
    <name evidence="19" type="ordered locus">Caul_0079</name>
</gene>
<evidence type="ECO:0000256" key="5">
    <source>
        <dbReference type="ARBA" id="ARBA00022606"/>
    </source>
</evidence>
<evidence type="ECO:0000256" key="7">
    <source>
        <dbReference type="ARBA" id="ARBA00022643"/>
    </source>
</evidence>
<evidence type="ECO:0000256" key="11">
    <source>
        <dbReference type="ARBA" id="ARBA00022777"/>
    </source>
</evidence>
<dbReference type="Gene3D" id="3.40.50.2300">
    <property type="match status" value="1"/>
</dbReference>
<dbReference type="InterPro" id="IPR000014">
    <property type="entry name" value="PAS"/>
</dbReference>
<evidence type="ECO:0000256" key="12">
    <source>
        <dbReference type="ARBA" id="ARBA00022840"/>
    </source>
</evidence>
<dbReference type="InterPro" id="IPR001789">
    <property type="entry name" value="Sig_transdc_resp-reg_receiver"/>
</dbReference>
<dbReference type="Gene3D" id="3.30.450.40">
    <property type="match status" value="1"/>
</dbReference>
<keyword evidence="15" id="KW-0675">Receptor</keyword>
<evidence type="ECO:0000256" key="10">
    <source>
        <dbReference type="ARBA" id="ARBA00022741"/>
    </source>
</evidence>
<keyword evidence="7" id="KW-0288">FMN</keyword>
<dbReference type="SUPFAM" id="SSF55781">
    <property type="entry name" value="GAF domain-like"/>
    <property type="match status" value="1"/>
</dbReference>
<accession>B0T248</accession>
<keyword evidence="4 16" id="KW-0597">Phosphoprotein</keyword>
<evidence type="ECO:0000256" key="9">
    <source>
        <dbReference type="ARBA" id="ARBA00022737"/>
    </source>
</evidence>
<dbReference type="InterPro" id="IPR001610">
    <property type="entry name" value="PAC"/>
</dbReference>
<dbReference type="Pfam" id="PF08447">
    <property type="entry name" value="PAS_3"/>
    <property type="match status" value="1"/>
</dbReference>
<dbReference type="PROSITE" id="PS50113">
    <property type="entry name" value="PAC"/>
    <property type="match status" value="1"/>
</dbReference>
<dbReference type="PANTHER" id="PTHR41523">
    <property type="entry name" value="TWO-COMPONENT SYSTEM SENSOR PROTEIN"/>
    <property type="match status" value="1"/>
</dbReference>
<evidence type="ECO:0000259" key="18">
    <source>
        <dbReference type="PROSITE" id="PS50113"/>
    </source>
</evidence>
<evidence type="ECO:0000256" key="15">
    <source>
        <dbReference type="ARBA" id="ARBA00023170"/>
    </source>
</evidence>
<sequence length="639" mass="68612">MDDAGGTLADDHEARRLRALDALRALDGDPCDPRFDRIVRLASRLFNAPRAAIRLIGKDRVWLKARVGFDHVEEARPPGLSERLRETGVVSHPDLAHAASDQTLRPWCADSRFFACAPLKSAAGDIVGLLTVEDPRPRDAVDAGLTEALADLAALAMEELLHDAETARNAAERALDSERIALALRAANLGEFVWDIVADTVRVSPRMSRITEIPEGVAPADGGKALYAFIHPDDREATRAEIEAQLKAQGRYEVEFRRVTSDPDRVIWNRVAALMVLDAADQPVRLIGVVQDVTARRDADDQRENLLTELDHRIKNILAAVLSVAGQSARKASSLDGFLKAFTGRLKSMSSAHDLLSAARWRGATLARIAAAELGGLAPNQTRWDGPELFLTPRAAAALSLTLHELAVNAVKFGALSSESGRVEVVWRGSPEGGFNLEWLETGGPMTSPPATRGFGMTLIEDVVGRELGGRAKIEYKRSGVTAMIHAAADALVETPEPEPAAPPNERIVETVGGGDDSFRAGDIAGLRVLIVEDSLLLAMELEAGLEDSGVEVVGCAAELSEALQMLELSFDAAVLDADLNGQSVAPVAEILRREGRPFVFATGYADKAAPMGFDAPIVRKPYNVHQIARALASVTGRG</sequence>
<keyword evidence="12" id="KW-0067">ATP-binding</keyword>
<feature type="domain" description="Response regulatory" evidence="17">
    <location>
        <begin position="528"/>
        <end position="636"/>
    </location>
</feature>
<keyword evidence="9" id="KW-0677">Repeat</keyword>
<keyword evidence="10" id="KW-0547">Nucleotide-binding</keyword>
<dbReference type="AlphaFoldDB" id="B0T248"/>